<sequence>MMKRILLPMLLGLALTVSAAENREEGAPPRTDSADVRKETGEAIDAMTAKARQERDEFVVKAQKEMAELNQKMAELKKKAKKLSGEAKAELDRQIQNLEPELKAAEQKLADLKTDTSEKWEELKAGVSGAIDRLKQYMQKTREGDR</sequence>
<evidence type="ECO:0000313" key="4">
    <source>
        <dbReference type="Proteomes" id="UP000015559"/>
    </source>
</evidence>
<dbReference type="SUPFAM" id="SSF58113">
    <property type="entry name" value="Apolipoprotein A-I"/>
    <property type="match status" value="1"/>
</dbReference>
<gene>
    <name evidence="3" type="ORF">SCD_n02081</name>
</gene>
<evidence type="ECO:0000256" key="2">
    <source>
        <dbReference type="SAM" id="SignalP"/>
    </source>
</evidence>
<dbReference type="EMBL" id="AP013066">
    <property type="protein sequence ID" value="BAN35892.1"/>
    <property type="molecule type" value="Genomic_DNA"/>
</dbReference>
<reference evidence="3 4" key="1">
    <citation type="journal article" date="2012" name="Appl. Environ. Microbiol.">
        <title>Draft genome sequence of a psychrotolerant sulfur-oxidizing bacterium, Sulfuricella denitrificans skB26, and proteomic insights into cold adaptation.</title>
        <authorList>
            <person name="Watanabe T."/>
            <person name="Kojima H."/>
            <person name="Fukui M."/>
        </authorList>
    </citation>
    <scope>NUCLEOTIDE SEQUENCE [LARGE SCALE GENOMIC DNA]</scope>
    <source>
        <strain evidence="4">skB26</strain>
    </source>
</reference>
<dbReference type="HOGENOM" id="CLU_1785901_0_0_4"/>
<organism evidence="3 4">
    <name type="scientific">Sulfuricella denitrificans (strain DSM 22764 / NBRC 105220 / skB26)</name>
    <dbReference type="NCBI Taxonomy" id="1163617"/>
    <lineage>
        <taxon>Bacteria</taxon>
        <taxon>Pseudomonadati</taxon>
        <taxon>Pseudomonadota</taxon>
        <taxon>Betaproteobacteria</taxon>
        <taxon>Nitrosomonadales</taxon>
        <taxon>Sulfuricellaceae</taxon>
        <taxon>Sulfuricella</taxon>
    </lineage>
</organism>
<keyword evidence="1" id="KW-0175">Coiled coil</keyword>
<feature type="signal peptide" evidence="2">
    <location>
        <begin position="1"/>
        <end position="19"/>
    </location>
</feature>
<dbReference type="Proteomes" id="UP000015559">
    <property type="component" value="Chromosome"/>
</dbReference>
<name>S6B5T1_SULDS</name>
<feature type="chain" id="PRO_5004546592" evidence="2">
    <location>
        <begin position="20"/>
        <end position="146"/>
    </location>
</feature>
<dbReference type="AlphaFoldDB" id="S6B5T1"/>
<dbReference type="OrthoDB" id="9812862at2"/>
<accession>S6B5T1</accession>
<dbReference type="KEGG" id="sdr:SCD_n02081"/>
<keyword evidence="4" id="KW-1185">Reference proteome</keyword>
<protein>
    <submittedName>
        <fullName evidence="3">Uncharacterized protein</fullName>
    </submittedName>
</protein>
<dbReference type="RefSeq" id="WP_009205088.1">
    <property type="nucleotide sequence ID" value="NC_022357.1"/>
</dbReference>
<evidence type="ECO:0000256" key="1">
    <source>
        <dbReference type="SAM" id="Coils"/>
    </source>
</evidence>
<evidence type="ECO:0000313" key="3">
    <source>
        <dbReference type="EMBL" id="BAN35892.1"/>
    </source>
</evidence>
<feature type="coiled-coil region" evidence="1">
    <location>
        <begin position="59"/>
        <end position="115"/>
    </location>
</feature>
<dbReference type="Gene3D" id="1.20.5.1230">
    <property type="entry name" value="Apolipoprotein A-I"/>
    <property type="match status" value="1"/>
</dbReference>
<keyword evidence="2" id="KW-0732">Signal</keyword>
<proteinExistence type="predicted"/>